<feature type="transmembrane region" description="Helical" evidence="1">
    <location>
        <begin position="236"/>
        <end position="254"/>
    </location>
</feature>
<feature type="transmembrane region" description="Helical" evidence="1">
    <location>
        <begin position="109"/>
        <end position="132"/>
    </location>
</feature>
<reference evidence="2" key="1">
    <citation type="submission" date="2020-08" db="EMBL/GenBank/DDBJ databases">
        <title>Genome public.</title>
        <authorList>
            <person name="Liu C."/>
            <person name="Sun Q."/>
        </authorList>
    </citation>
    <scope>NUCLEOTIDE SEQUENCE</scope>
    <source>
        <strain evidence="2">NSJ-55</strain>
    </source>
</reference>
<feature type="transmembrane region" description="Helical" evidence="1">
    <location>
        <begin position="324"/>
        <end position="345"/>
    </location>
</feature>
<keyword evidence="1" id="KW-0812">Transmembrane</keyword>
<feature type="transmembrane region" description="Helical" evidence="1">
    <location>
        <begin position="173"/>
        <end position="192"/>
    </location>
</feature>
<dbReference type="RefSeq" id="WP_186874961.1">
    <property type="nucleotide sequence ID" value="NZ_JACOPF010000001.1"/>
</dbReference>
<keyword evidence="1" id="KW-0472">Membrane</keyword>
<evidence type="ECO:0000313" key="3">
    <source>
        <dbReference type="Proteomes" id="UP000652477"/>
    </source>
</evidence>
<accession>A0A923LHV6</accession>
<evidence type="ECO:0000256" key="1">
    <source>
        <dbReference type="SAM" id="Phobius"/>
    </source>
</evidence>
<protein>
    <submittedName>
        <fullName evidence="2">ABC exporter domain-containing protein</fullName>
    </submittedName>
</protein>
<dbReference type="InterPro" id="IPR031584">
    <property type="entry name" value="Put_ABC_export"/>
</dbReference>
<dbReference type="Proteomes" id="UP000652477">
    <property type="component" value="Unassembled WGS sequence"/>
</dbReference>
<sequence length="525" mass="59077">MKALMYLTKRSFVNSIKKAVKKPVTLIALIFGVAYGIFLFAMLAGLAVGVRFNSSSGLVIIMTLWAIYITLSNFMMYSSRKGVIFRPAHTHFVFTAPINPKLILLHGAWMNYVFSVIVWIILAVAGLTVFQVEPWKVGLFFLAGCVLETVLEVSVMVTIYANDRLPEKLMKGICRGIKILLIAITIVIVLYFRKEGISMESARGFIDWKGLQIFPVVGWSIAVYRLILLGPDMLNIVCSILYMLTVFFMAGLAVKMDCGGGYYEDAAKFADDYADMKKRKKNGEMVMGIEKKKKKFRKISETIQASGAKAIFYRQLLEYKKEKYFIFSKISVFCLFFGVFFAYAMRKNAIESGYPQMFLLGMAAYISLVMTGYLGKWENELKTPYLFMIPDSAFKKLWYSTLIEHIKALVDGSLLCIPMGFFWKIQPVYVILCILIYTALQANRMYTKVIAQCLVGDVLGKTGQNLVRACIQMTVLGMGAIVAVLIGIFVNMNLIFPILLIYSIMVTVAVGLLASLRFGSMEQLT</sequence>
<dbReference type="AlphaFoldDB" id="A0A923LHV6"/>
<proteinExistence type="predicted"/>
<name>A0A923LHV6_9FIRM</name>
<feature type="transmembrane region" description="Helical" evidence="1">
    <location>
        <begin position="212"/>
        <end position="229"/>
    </location>
</feature>
<keyword evidence="3" id="KW-1185">Reference proteome</keyword>
<dbReference type="EMBL" id="JACOPF010000001">
    <property type="protein sequence ID" value="MBC5688341.1"/>
    <property type="molecule type" value="Genomic_DNA"/>
</dbReference>
<feature type="transmembrane region" description="Helical" evidence="1">
    <location>
        <begin position="495"/>
        <end position="516"/>
    </location>
</feature>
<feature type="transmembrane region" description="Helical" evidence="1">
    <location>
        <begin position="421"/>
        <end position="440"/>
    </location>
</feature>
<feature type="transmembrane region" description="Helical" evidence="1">
    <location>
        <begin position="138"/>
        <end position="161"/>
    </location>
</feature>
<gene>
    <name evidence="2" type="ORF">H8S37_05290</name>
</gene>
<feature type="transmembrane region" description="Helical" evidence="1">
    <location>
        <begin position="56"/>
        <end position="77"/>
    </location>
</feature>
<dbReference type="Pfam" id="PF16962">
    <property type="entry name" value="ABC_export"/>
    <property type="match status" value="1"/>
</dbReference>
<evidence type="ECO:0000313" key="2">
    <source>
        <dbReference type="EMBL" id="MBC5688341.1"/>
    </source>
</evidence>
<feature type="transmembrane region" description="Helical" evidence="1">
    <location>
        <begin position="469"/>
        <end position="489"/>
    </location>
</feature>
<keyword evidence="1" id="KW-1133">Transmembrane helix</keyword>
<feature type="transmembrane region" description="Helical" evidence="1">
    <location>
        <begin position="357"/>
        <end position="375"/>
    </location>
</feature>
<organism evidence="2 3">
    <name type="scientific">Mediterraneibacter hominis</name>
    <dbReference type="NCBI Taxonomy" id="2763054"/>
    <lineage>
        <taxon>Bacteria</taxon>
        <taxon>Bacillati</taxon>
        <taxon>Bacillota</taxon>
        <taxon>Clostridia</taxon>
        <taxon>Lachnospirales</taxon>
        <taxon>Lachnospiraceae</taxon>
        <taxon>Mediterraneibacter</taxon>
    </lineage>
</organism>
<comment type="caution">
    <text evidence="2">The sequence shown here is derived from an EMBL/GenBank/DDBJ whole genome shotgun (WGS) entry which is preliminary data.</text>
</comment>
<feature type="transmembrane region" description="Helical" evidence="1">
    <location>
        <begin position="26"/>
        <end position="50"/>
    </location>
</feature>